<dbReference type="STRING" id="312017.I7M9N9"/>
<dbReference type="OrthoDB" id="2335338at2759"/>
<dbReference type="SMART" id="SM00028">
    <property type="entry name" value="TPR"/>
    <property type="match status" value="5"/>
</dbReference>
<keyword evidence="4" id="KW-0175">Coiled coil</keyword>
<keyword evidence="2 3" id="KW-0802">TPR repeat</keyword>
<dbReference type="KEGG" id="tet:TTHERM_00727550"/>
<keyword evidence="6" id="KW-1185">Reference proteome</keyword>
<feature type="repeat" description="TPR" evidence="3">
    <location>
        <begin position="165"/>
        <end position="198"/>
    </location>
</feature>
<evidence type="ECO:0000313" key="6">
    <source>
        <dbReference type="Proteomes" id="UP000009168"/>
    </source>
</evidence>
<evidence type="ECO:0000256" key="2">
    <source>
        <dbReference type="ARBA" id="ARBA00022803"/>
    </source>
</evidence>
<keyword evidence="1" id="KW-0677">Repeat</keyword>
<feature type="repeat" description="TPR" evidence="3">
    <location>
        <begin position="199"/>
        <end position="232"/>
    </location>
</feature>
<dbReference type="Proteomes" id="UP000009168">
    <property type="component" value="Unassembled WGS sequence"/>
</dbReference>
<dbReference type="RefSeq" id="XP_001022640.2">
    <property type="nucleotide sequence ID" value="XM_001022640.3"/>
</dbReference>
<dbReference type="InterPro" id="IPR051685">
    <property type="entry name" value="Ycf3/AcsC/BcsC/TPR_MFPF"/>
</dbReference>
<dbReference type="Pfam" id="PF13414">
    <property type="entry name" value="TPR_11"/>
    <property type="match status" value="1"/>
</dbReference>
<dbReference type="InParanoid" id="I7M9N9"/>
<gene>
    <name evidence="5" type="ORF">TTHERM_00727550</name>
</gene>
<organism evidence="5 6">
    <name type="scientific">Tetrahymena thermophila (strain SB210)</name>
    <dbReference type="NCBI Taxonomy" id="312017"/>
    <lineage>
        <taxon>Eukaryota</taxon>
        <taxon>Sar</taxon>
        <taxon>Alveolata</taxon>
        <taxon>Ciliophora</taxon>
        <taxon>Intramacronucleata</taxon>
        <taxon>Oligohymenophorea</taxon>
        <taxon>Hymenostomatida</taxon>
        <taxon>Tetrahymenina</taxon>
        <taxon>Tetrahymenidae</taxon>
        <taxon>Tetrahymena</taxon>
    </lineage>
</organism>
<dbReference type="InterPro" id="IPR013105">
    <property type="entry name" value="TPR_2"/>
</dbReference>
<protein>
    <submittedName>
        <fullName evidence="5">Tetratricopeptide repeat protein</fullName>
    </submittedName>
</protein>
<dbReference type="Gene3D" id="1.25.40.10">
    <property type="entry name" value="Tetratricopeptide repeat domain"/>
    <property type="match status" value="1"/>
</dbReference>
<dbReference type="SUPFAM" id="SSF48452">
    <property type="entry name" value="TPR-like"/>
    <property type="match status" value="1"/>
</dbReference>
<evidence type="ECO:0000256" key="3">
    <source>
        <dbReference type="PROSITE-ProRule" id="PRU00339"/>
    </source>
</evidence>
<accession>I7M9N9</accession>
<sequence length="289" mass="34008">MLNKQYIQPIHTNRYSIKCFQVEGVLIHQKKKIYFQVKQIITNIRSRISMSNNIGSNQAIDGTNKNIQNYVQELKIWNNKLEQLKQNRDIKDRENKKLKILGKKAVVLMNLGRYSEALEIYNYLLNQEIDCKTYIHRGICLCKLNRDEEAILNYNEGISQYNDAFELYYNKGYVLKKLKRYDEAIRSYDISLQYNQNDISSLHNKGNIYKILQQLDKAIEQYDEILNIDPQNINALINKGLTLKQLKRDQEASICFKRALELDSNSQKVIYRETNQCTLCDSNLSCNLI</sequence>
<dbReference type="AlphaFoldDB" id="I7M9N9"/>
<dbReference type="InterPro" id="IPR019734">
    <property type="entry name" value="TPR_rpt"/>
</dbReference>
<evidence type="ECO:0000256" key="1">
    <source>
        <dbReference type="ARBA" id="ARBA00022737"/>
    </source>
</evidence>
<dbReference type="PANTHER" id="PTHR44943:SF8">
    <property type="entry name" value="TPR REPEAT-CONTAINING PROTEIN MJ0263"/>
    <property type="match status" value="1"/>
</dbReference>
<dbReference type="Pfam" id="PF07719">
    <property type="entry name" value="TPR_2"/>
    <property type="match status" value="1"/>
</dbReference>
<dbReference type="GeneID" id="7846281"/>
<dbReference type="eggNOG" id="KOG4626">
    <property type="taxonomic scope" value="Eukaryota"/>
</dbReference>
<dbReference type="EMBL" id="GG662537">
    <property type="protein sequence ID" value="EAS02395.2"/>
    <property type="molecule type" value="Genomic_DNA"/>
</dbReference>
<evidence type="ECO:0000313" key="5">
    <source>
        <dbReference type="EMBL" id="EAS02395.2"/>
    </source>
</evidence>
<dbReference type="PANTHER" id="PTHR44943">
    <property type="entry name" value="CELLULOSE SYNTHASE OPERON PROTEIN C"/>
    <property type="match status" value="1"/>
</dbReference>
<proteinExistence type="predicted"/>
<reference evidence="6" key="1">
    <citation type="journal article" date="2006" name="PLoS Biol.">
        <title>Macronuclear genome sequence of the ciliate Tetrahymena thermophila, a model eukaryote.</title>
        <authorList>
            <person name="Eisen J.A."/>
            <person name="Coyne R.S."/>
            <person name="Wu M."/>
            <person name="Wu D."/>
            <person name="Thiagarajan M."/>
            <person name="Wortman J.R."/>
            <person name="Badger J.H."/>
            <person name="Ren Q."/>
            <person name="Amedeo P."/>
            <person name="Jones K.M."/>
            <person name="Tallon L.J."/>
            <person name="Delcher A.L."/>
            <person name="Salzberg S.L."/>
            <person name="Silva J.C."/>
            <person name="Haas B.J."/>
            <person name="Majoros W.H."/>
            <person name="Farzad M."/>
            <person name="Carlton J.M."/>
            <person name="Smith R.K. Jr."/>
            <person name="Garg J."/>
            <person name="Pearlman R.E."/>
            <person name="Karrer K.M."/>
            <person name="Sun L."/>
            <person name="Manning G."/>
            <person name="Elde N.C."/>
            <person name="Turkewitz A.P."/>
            <person name="Asai D.J."/>
            <person name="Wilkes D.E."/>
            <person name="Wang Y."/>
            <person name="Cai H."/>
            <person name="Collins K."/>
            <person name="Stewart B.A."/>
            <person name="Lee S.R."/>
            <person name="Wilamowska K."/>
            <person name="Weinberg Z."/>
            <person name="Ruzzo W.L."/>
            <person name="Wloga D."/>
            <person name="Gaertig J."/>
            <person name="Frankel J."/>
            <person name="Tsao C.-C."/>
            <person name="Gorovsky M.A."/>
            <person name="Keeling P.J."/>
            <person name="Waller R.F."/>
            <person name="Patron N.J."/>
            <person name="Cherry J.M."/>
            <person name="Stover N.A."/>
            <person name="Krieger C.J."/>
            <person name="del Toro C."/>
            <person name="Ryder H.F."/>
            <person name="Williamson S.C."/>
            <person name="Barbeau R.A."/>
            <person name="Hamilton E.P."/>
            <person name="Orias E."/>
        </authorList>
    </citation>
    <scope>NUCLEOTIDE SEQUENCE [LARGE SCALE GENOMIC DNA]</scope>
    <source>
        <strain evidence="6">SB210</strain>
    </source>
</reference>
<dbReference type="InterPro" id="IPR011990">
    <property type="entry name" value="TPR-like_helical_dom_sf"/>
</dbReference>
<name>I7M9N9_TETTS</name>
<evidence type="ECO:0000256" key="4">
    <source>
        <dbReference type="SAM" id="Coils"/>
    </source>
</evidence>
<feature type="coiled-coil region" evidence="4">
    <location>
        <begin position="60"/>
        <end position="101"/>
    </location>
</feature>
<dbReference type="PROSITE" id="PS50005">
    <property type="entry name" value="TPR"/>
    <property type="match status" value="3"/>
</dbReference>
<feature type="repeat" description="TPR" evidence="3">
    <location>
        <begin position="233"/>
        <end position="266"/>
    </location>
</feature>